<dbReference type="PANTHER" id="PTHR43303">
    <property type="entry name" value="NADPH DEHYDROGENASE C23G7.10C-RELATED"/>
    <property type="match status" value="1"/>
</dbReference>
<keyword evidence="5" id="KW-0560">Oxidoreductase</keyword>
<comment type="cofactor">
    <cofactor evidence="1">
        <name>FMN</name>
        <dbReference type="ChEBI" id="CHEBI:58210"/>
    </cofactor>
</comment>
<dbReference type="PANTHER" id="PTHR43303:SF4">
    <property type="entry name" value="NADPH DEHYDROGENASE C23G7.10C-RELATED"/>
    <property type="match status" value="1"/>
</dbReference>
<dbReference type="SUPFAM" id="SSF51395">
    <property type="entry name" value="FMN-linked oxidoreductases"/>
    <property type="match status" value="1"/>
</dbReference>
<dbReference type="InterPro" id="IPR013785">
    <property type="entry name" value="Aldolase_TIM"/>
</dbReference>
<dbReference type="GO" id="GO:0010181">
    <property type="term" value="F:FMN binding"/>
    <property type="evidence" value="ECO:0007669"/>
    <property type="project" value="InterPro"/>
</dbReference>
<keyword evidence="4" id="KW-0521">NADP</keyword>
<proteinExistence type="predicted"/>
<gene>
    <name evidence="7" type="ORF">COLAER_00811</name>
</gene>
<dbReference type="Gene3D" id="3.20.20.70">
    <property type="entry name" value="Aldolase class I"/>
    <property type="match status" value="1"/>
</dbReference>
<reference evidence="7 8" key="2">
    <citation type="submission" date="2007-04" db="EMBL/GenBank/DDBJ databases">
        <authorList>
            <person name="Fulton L."/>
            <person name="Clifton S."/>
            <person name="Fulton B."/>
            <person name="Xu J."/>
            <person name="Minx P."/>
            <person name="Mardis E.R."/>
            <person name="Wilson R.K."/>
        </authorList>
    </citation>
    <scope>NUCLEOTIDE SEQUENCE [LARGE SCALE GENOMIC DNA]</scope>
    <source>
        <strain evidence="8">ATCC 25986 / DSM 3979 / JCM 10188 / KCTC 3647 / NCTC 11838 / VPI 1003</strain>
    </source>
</reference>
<dbReference type="EMBL" id="AAVN02000002">
    <property type="protein sequence ID" value="EBA40286.1"/>
    <property type="molecule type" value="Genomic_DNA"/>
</dbReference>
<feature type="domain" description="NADH:flavin oxidoreductase/NADH oxidase N-terminal" evidence="6">
    <location>
        <begin position="9"/>
        <end position="85"/>
    </location>
</feature>
<dbReference type="GO" id="GO:0003959">
    <property type="term" value="F:NADPH dehydrogenase activity"/>
    <property type="evidence" value="ECO:0007669"/>
    <property type="project" value="InterPro"/>
</dbReference>
<dbReference type="Pfam" id="PF00724">
    <property type="entry name" value="Oxidored_FMN"/>
    <property type="match status" value="1"/>
</dbReference>
<dbReference type="Proteomes" id="UP000002979">
    <property type="component" value="Unassembled WGS sequence"/>
</dbReference>
<sequence length="113" mass="12666">MESSAYPMLFSPIKVGTTEVKNRVFMPPVSTNLADHGYVTDDLVDHYRARAKGGVGLIITEVVTVEPTYTYLPGDMCCYDDTFIPWLGKARRRRARVRLQDHAAALSPRLHGL</sequence>
<evidence type="ECO:0000313" key="7">
    <source>
        <dbReference type="EMBL" id="EBA40286.1"/>
    </source>
</evidence>
<evidence type="ECO:0000256" key="5">
    <source>
        <dbReference type="ARBA" id="ARBA00023002"/>
    </source>
</evidence>
<organism evidence="7 8">
    <name type="scientific">Collinsella aerofaciens (strain ATCC 25986 / DSM 3979 / JCM 10188 / KCTC 3647 / NCTC 11838 / VPI 1003)</name>
    <dbReference type="NCBI Taxonomy" id="411903"/>
    <lineage>
        <taxon>Bacteria</taxon>
        <taxon>Bacillati</taxon>
        <taxon>Actinomycetota</taxon>
        <taxon>Coriobacteriia</taxon>
        <taxon>Coriobacteriales</taxon>
        <taxon>Coriobacteriaceae</taxon>
        <taxon>Collinsella</taxon>
    </lineage>
</organism>
<dbReference type="AlphaFoldDB" id="A4E8S0"/>
<evidence type="ECO:0000313" key="8">
    <source>
        <dbReference type="Proteomes" id="UP000002979"/>
    </source>
</evidence>
<dbReference type="InterPro" id="IPR044152">
    <property type="entry name" value="YqjM-like"/>
</dbReference>
<dbReference type="RefSeq" id="WP_006234755.1">
    <property type="nucleotide sequence ID" value="NZ_AAVN02000002.1"/>
</dbReference>
<evidence type="ECO:0000256" key="3">
    <source>
        <dbReference type="ARBA" id="ARBA00022643"/>
    </source>
</evidence>
<evidence type="ECO:0000256" key="2">
    <source>
        <dbReference type="ARBA" id="ARBA00022630"/>
    </source>
</evidence>
<keyword evidence="2" id="KW-0285">Flavoprotein</keyword>
<evidence type="ECO:0000256" key="1">
    <source>
        <dbReference type="ARBA" id="ARBA00001917"/>
    </source>
</evidence>
<accession>A4E8S0</accession>
<comment type="caution">
    <text evidence="7">The sequence shown here is derived from an EMBL/GenBank/DDBJ whole genome shotgun (WGS) entry which is preliminary data.</text>
</comment>
<dbReference type="InterPro" id="IPR001155">
    <property type="entry name" value="OxRdtase_FMN_N"/>
</dbReference>
<keyword evidence="3" id="KW-0288">FMN</keyword>
<dbReference type="GO" id="GO:0050661">
    <property type="term" value="F:NADP binding"/>
    <property type="evidence" value="ECO:0007669"/>
    <property type="project" value="InterPro"/>
</dbReference>
<reference evidence="7 8" key="1">
    <citation type="submission" date="2007-01" db="EMBL/GenBank/DDBJ databases">
        <title>Draft genome sequence of Collinsella aerofaciens (ATCC 25986).</title>
        <authorList>
            <person name="Sudarsanam P."/>
            <person name="Ley R."/>
            <person name="Guruge J."/>
            <person name="Turnbaugh P.J."/>
            <person name="Mahowald M."/>
            <person name="Liep D."/>
            <person name="Gordon J."/>
        </authorList>
    </citation>
    <scope>NUCLEOTIDE SEQUENCE [LARGE SCALE GENOMIC DNA]</scope>
    <source>
        <strain evidence="8">ATCC 25986 / DSM 3979 / JCM 10188 / KCTC 3647 / NCTC 11838 / VPI 1003</strain>
    </source>
</reference>
<name>A4E8S0_COLAA</name>
<protein>
    <recommendedName>
        <fullName evidence="6">NADH:flavin oxidoreductase/NADH oxidase N-terminal domain-containing protein</fullName>
    </recommendedName>
</protein>
<evidence type="ECO:0000256" key="4">
    <source>
        <dbReference type="ARBA" id="ARBA00022857"/>
    </source>
</evidence>
<evidence type="ECO:0000259" key="6">
    <source>
        <dbReference type="Pfam" id="PF00724"/>
    </source>
</evidence>